<reference evidence="2 3" key="1">
    <citation type="submission" date="2016-09" db="EMBL/GenBank/DDBJ databases">
        <title>The draft genome of Dichanthelium oligosanthes: A C3 panicoid grass species.</title>
        <authorList>
            <person name="Studer A.J."/>
            <person name="Schnable J.C."/>
            <person name="Brutnell T.P."/>
        </authorList>
    </citation>
    <scope>NUCLEOTIDE SEQUENCE [LARGE SCALE GENOMIC DNA]</scope>
    <source>
        <strain evidence="3">cv. Kellogg 1175</strain>
        <tissue evidence="2">Leaf</tissue>
    </source>
</reference>
<feature type="non-terminal residue" evidence="2">
    <location>
        <position position="1"/>
    </location>
</feature>
<keyword evidence="1" id="KW-1133">Transmembrane helix</keyword>
<comment type="caution">
    <text evidence="2">The sequence shown here is derived from an EMBL/GenBank/DDBJ whole genome shotgun (WGS) entry which is preliminary data.</text>
</comment>
<protein>
    <submittedName>
        <fullName evidence="2">Uncharacterized protein</fullName>
    </submittedName>
</protein>
<evidence type="ECO:0000313" key="2">
    <source>
        <dbReference type="EMBL" id="OEL26988.1"/>
    </source>
</evidence>
<gene>
    <name evidence="2" type="ORF">BAE44_0011993</name>
</gene>
<keyword evidence="1" id="KW-0812">Transmembrane</keyword>
<accession>A0A1E5VPC6</accession>
<dbReference type="EMBL" id="LWDX02033534">
    <property type="protein sequence ID" value="OEL26988.1"/>
    <property type="molecule type" value="Genomic_DNA"/>
</dbReference>
<keyword evidence="1" id="KW-0472">Membrane</keyword>
<organism evidence="2 3">
    <name type="scientific">Dichanthelium oligosanthes</name>
    <dbReference type="NCBI Taxonomy" id="888268"/>
    <lineage>
        <taxon>Eukaryota</taxon>
        <taxon>Viridiplantae</taxon>
        <taxon>Streptophyta</taxon>
        <taxon>Embryophyta</taxon>
        <taxon>Tracheophyta</taxon>
        <taxon>Spermatophyta</taxon>
        <taxon>Magnoliopsida</taxon>
        <taxon>Liliopsida</taxon>
        <taxon>Poales</taxon>
        <taxon>Poaceae</taxon>
        <taxon>PACMAD clade</taxon>
        <taxon>Panicoideae</taxon>
        <taxon>Panicodae</taxon>
        <taxon>Paniceae</taxon>
        <taxon>Dichantheliinae</taxon>
        <taxon>Dichanthelium</taxon>
    </lineage>
</organism>
<evidence type="ECO:0000256" key="1">
    <source>
        <dbReference type="SAM" id="Phobius"/>
    </source>
</evidence>
<sequence length="63" mass="6775">LAAKGSGLLALLLSSVVLLGGYVQSLGKEDFWCITAISLIQALGSVIFSIFNIYPFSLRVFPR</sequence>
<keyword evidence="3" id="KW-1185">Reference proteome</keyword>
<proteinExistence type="predicted"/>
<dbReference type="Proteomes" id="UP000095767">
    <property type="component" value="Unassembled WGS sequence"/>
</dbReference>
<evidence type="ECO:0000313" key="3">
    <source>
        <dbReference type="Proteomes" id="UP000095767"/>
    </source>
</evidence>
<feature type="transmembrane region" description="Helical" evidence="1">
    <location>
        <begin position="35"/>
        <end position="54"/>
    </location>
</feature>
<name>A0A1E5VPC6_9POAL</name>
<dbReference type="AlphaFoldDB" id="A0A1E5VPC6"/>